<dbReference type="PROSITE" id="PS00028">
    <property type="entry name" value="ZINC_FINGER_C2H2_1"/>
    <property type="match status" value="2"/>
</dbReference>
<dbReference type="InterPro" id="IPR000719">
    <property type="entry name" value="Prot_kinase_dom"/>
</dbReference>
<dbReference type="GO" id="GO:0030496">
    <property type="term" value="C:midbody"/>
    <property type="evidence" value="ECO:0007669"/>
    <property type="project" value="UniProtKB-SubCell"/>
</dbReference>
<dbReference type="InterPro" id="IPR011009">
    <property type="entry name" value="Kinase-like_dom_sf"/>
</dbReference>
<evidence type="ECO:0000256" key="7">
    <source>
        <dbReference type="ARBA" id="ARBA00022853"/>
    </source>
</evidence>
<accession>A0A7E4UY07</accession>
<evidence type="ECO:0000256" key="15">
    <source>
        <dbReference type="PROSITE-ProRule" id="PRU10141"/>
    </source>
</evidence>
<keyword evidence="21" id="KW-1185">Reference proteome</keyword>
<feature type="binding site" evidence="12 15">
    <location>
        <position position="190"/>
    </location>
    <ligand>
        <name>ATP</name>
        <dbReference type="ChEBI" id="CHEBI:30616"/>
    </ligand>
</feature>
<feature type="domain" description="C2H2-type" evidence="20">
    <location>
        <begin position="35"/>
        <end position="65"/>
    </location>
</feature>
<dbReference type="FunFam" id="3.30.200.20:FF:000042">
    <property type="entry name" value="Aurora kinase A"/>
    <property type="match status" value="1"/>
</dbReference>
<comment type="subcellular location">
    <subcellularLocation>
        <location evidence="1">Midbody</location>
    </subcellularLocation>
</comment>
<evidence type="ECO:0000256" key="4">
    <source>
        <dbReference type="ARBA" id="ARBA00022741"/>
    </source>
</evidence>
<dbReference type="Gene3D" id="3.30.200.20">
    <property type="entry name" value="Phosphorylase Kinase, domain 1"/>
    <property type="match status" value="1"/>
</dbReference>
<keyword evidence="6 12" id="KW-0067">ATP-binding</keyword>
<feature type="binding site" evidence="12">
    <location>
        <begin position="288"/>
        <end position="289"/>
    </location>
    <ligand>
        <name>ATP</name>
        <dbReference type="ChEBI" id="CHEBI:30616"/>
    </ligand>
</feature>
<evidence type="ECO:0000256" key="11">
    <source>
        <dbReference type="PIRSR" id="PIRSR630616-1"/>
    </source>
</evidence>
<keyword evidence="8" id="KW-0469">Meiosis</keyword>
<evidence type="ECO:0000313" key="22">
    <source>
        <dbReference type="WBParaSite" id="Pan_g14184.t1"/>
    </source>
</evidence>
<dbReference type="PROSITE" id="PS50011">
    <property type="entry name" value="PROTEIN_KINASE_DOM"/>
    <property type="match status" value="1"/>
</dbReference>
<dbReference type="InterPro" id="IPR013087">
    <property type="entry name" value="Znf_C2H2_type"/>
</dbReference>
<dbReference type="GO" id="GO:0006325">
    <property type="term" value="P:chromatin organization"/>
    <property type="evidence" value="ECO:0007669"/>
    <property type="project" value="UniProtKB-KW"/>
</dbReference>
<dbReference type="FunFam" id="1.10.510.10:FF:000235">
    <property type="entry name" value="Serine/threonine-protein kinase ark1"/>
    <property type="match status" value="1"/>
</dbReference>
<dbReference type="InterPro" id="IPR030616">
    <property type="entry name" value="Aur-like"/>
</dbReference>
<feature type="binding site" evidence="12">
    <location>
        <begin position="239"/>
        <end position="241"/>
    </location>
    <ligand>
        <name>ATP</name>
        <dbReference type="ChEBI" id="CHEBI:30616"/>
    </ligand>
</feature>
<evidence type="ECO:0000256" key="17">
    <source>
        <dbReference type="RuleBase" id="RU367134"/>
    </source>
</evidence>
<dbReference type="GO" id="GO:0004674">
    <property type="term" value="F:protein serine/threonine kinase activity"/>
    <property type="evidence" value="ECO:0007669"/>
    <property type="project" value="UniProtKB-KW"/>
</dbReference>
<evidence type="ECO:0000256" key="12">
    <source>
        <dbReference type="PIRSR" id="PIRSR630616-2"/>
    </source>
</evidence>
<evidence type="ECO:0000256" key="2">
    <source>
        <dbReference type="ARBA" id="ARBA00022527"/>
    </source>
</evidence>
<evidence type="ECO:0000256" key="9">
    <source>
        <dbReference type="ARBA" id="ARBA00047899"/>
    </source>
</evidence>
<feature type="domain" description="C2H2-type" evidence="20">
    <location>
        <begin position="2"/>
        <end position="32"/>
    </location>
</feature>
<keyword evidence="14" id="KW-0479">Metal-binding</keyword>
<dbReference type="GO" id="GO:0032506">
    <property type="term" value="P:cytokinetic process"/>
    <property type="evidence" value="ECO:0007669"/>
    <property type="project" value="UniProtKB-ARBA"/>
</dbReference>
<protein>
    <recommendedName>
        <fullName evidence="17">Aurora kinase</fullName>
        <ecNumber evidence="17">2.7.11.1</ecNumber>
    </recommendedName>
</protein>
<reference evidence="22" key="2">
    <citation type="submission" date="2020-10" db="UniProtKB">
        <authorList>
            <consortium name="WormBaseParasite"/>
        </authorList>
    </citation>
    <scope>IDENTIFICATION</scope>
</reference>
<dbReference type="PROSITE" id="PS00108">
    <property type="entry name" value="PROTEIN_KINASE_ST"/>
    <property type="match status" value="1"/>
</dbReference>
<evidence type="ECO:0000256" key="18">
    <source>
        <dbReference type="SAM" id="MobiDB-lite"/>
    </source>
</evidence>
<sequence length="425" mass="49479">MFSCIYRRCNETFANVEELKNHCVENHRKAKLARYPCPVEQCGYKYKNRSGVYKHLRTNHADMEEVEGNASDGEIEEIEGHNFDHEEVERTHSRRDISRNDSAVEIEENETMNTARNATLNVSRRQKSVRTPVQEAPVTADGDNHQDSPPRVKRNLTLNDFDIGRPLGSGTFGKVYLAREKEHRIYVALKIFFKSKVRNGETENHIIREIDIQCHLRHPNILRMYNYFFDKKKIYLVLEFALYGELFKILVKRRRFDEKRTAWYIFQVADALNYCHSKNIIHRDIKPENILVSADGSLKLADFGASIHSVKERTSVAGTKQYVSPEMVRNIPHNYRVDNWAVGVLCYELLDGHPPFESGSNAETFALIKAVKFKYTNHFTAGSKDLISKLLVDDPEKRLSLDEVMDHYWIKEQLKLAKKKKFRVV</sequence>
<dbReference type="Proteomes" id="UP000492821">
    <property type="component" value="Unassembled WGS sequence"/>
</dbReference>
<dbReference type="PROSITE" id="PS00107">
    <property type="entry name" value="PROTEIN_KINASE_ATP"/>
    <property type="match status" value="1"/>
</dbReference>
<name>A0A7E4UY07_PANRE</name>
<evidence type="ECO:0000256" key="14">
    <source>
        <dbReference type="PROSITE-ProRule" id="PRU00042"/>
    </source>
</evidence>
<dbReference type="SMART" id="SM00220">
    <property type="entry name" value="S_TKc"/>
    <property type="match status" value="1"/>
</dbReference>
<dbReference type="Gene3D" id="3.30.160.60">
    <property type="entry name" value="Classic Zinc Finger"/>
    <property type="match status" value="1"/>
</dbReference>
<dbReference type="WBParaSite" id="Pan_g14184.t1">
    <property type="protein sequence ID" value="Pan_g14184.t1"/>
    <property type="gene ID" value="Pan_g14184"/>
</dbReference>
<dbReference type="PANTHER" id="PTHR24350">
    <property type="entry name" value="SERINE/THREONINE-PROTEIN KINASE IAL-RELATED"/>
    <property type="match status" value="1"/>
</dbReference>
<keyword evidence="14" id="KW-0862">Zinc</keyword>
<dbReference type="Gene3D" id="1.10.510.10">
    <property type="entry name" value="Transferase(Phosphotransferase) domain 1"/>
    <property type="match status" value="1"/>
</dbReference>
<keyword evidence="14" id="KW-0863">Zinc-finger</keyword>
<evidence type="ECO:0000256" key="16">
    <source>
        <dbReference type="RuleBase" id="RU000304"/>
    </source>
</evidence>
<evidence type="ECO:0000256" key="6">
    <source>
        <dbReference type="ARBA" id="ARBA00022840"/>
    </source>
</evidence>
<dbReference type="PROSITE" id="PS50157">
    <property type="entry name" value="ZINC_FINGER_C2H2_2"/>
    <property type="match status" value="2"/>
</dbReference>
<evidence type="ECO:0000259" key="20">
    <source>
        <dbReference type="PROSITE" id="PS50157"/>
    </source>
</evidence>
<evidence type="ECO:0000259" key="19">
    <source>
        <dbReference type="PROSITE" id="PS50011"/>
    </source>
</evidence>
<dbReference type="InterPro" id="IPR017441">
    <property type="entry name" value="Protein_kinase_ATP_BS"/>
</dbReference>
<feature type="binding site" evidence="12">
    <location>
        <position position="302"/>
    </location>
    <ligand>
        <name>ATP</name>
        <dbReference type="ChEBI" id="CHEBI:30616"/>
    </ligand>
</feature>
<dbReference type="GO" id="GO:0008270">
    <property type="term" value="F:zinc ion binding"/>
    <property type="evidence" value="ECO:0007669"/>
    <property type="project" value="UniProtKB-KW"/>
</dbReference>
<dbReference type="AlphaFoldDB" id="A0A7E4UY07"/>
<evidence type="ECO:0000256" key="1">
    <source>
        <dbReference type="ARBA" id="ARBA00004214"/>
    </source>
</evidence>
<proteinExistence type="inferred from homology"/>
<dbReference type="EC" id="2.7.11.1" evidence="17"/>
<evidence type="ECO:0000256" key="3">
    <source>
        <dbReference type="ARBA" id="ARBA00022679"/>
    </source>
</evidence>
<evidence type="ECO:0000256" key="13">
    <source>
        <dbReference type="PIRSR" id="PIRSR630616-3"/>
    </source>
</evidence>
<comment type="similarity">
    <text evidence="17">Belongs to the protein kinase superfamily. Ser/Thr protein kinase family. Aurora subfamily.</text>
</comment>
<reference evidence="21" key="1">
    <citation type="journal article" date="2013" name="Genetics">
        <title>The draft genome and transcriptome of Panagrellus redivivus are shaped by the harsh demands of a free-living lifestyle.</title>
        <authorList>
            <person name="Srinivasan J."/>
            <person name="Dillman A.R."/>
            <person name="Macchietto M.G."/>
            <person name="Heikkinen L."/>
            <person name="Lakso M."/>
            <person name="Fracchia K.M."/>
            <person name="Antoshechkin I."/>
            <person name="Mortazavi A."/>
            <person name="Wong G."/>
            <person name="Sternberg P.W."/>
        </authorList>
    </citation>
    <scope>NUCLEOTIDE SEQUENCE [LARGE SCALE GENOMIC DNA]</scope>
    <source>
        <strain evidence="21">MT8872</strain>
    </source>
</reference>
<keyword evidence="2 16" id="KW-0723">Serine/threonine-protein kinase</keyword>
<dbReference type="Pfam" id="PF00069">
    <property type="entry name" value="Pkinase"/>
    <property type="match status" value="1"/>
</dbReference>
<comment type="catalytic activity">
    <reaction evidence="10 17">
        <text>L-seryl-[protein] + ATP = O-phospho-L-seryl-[protein] + ADP + H(+)</text>
        <dbReference type="Rhea" id="RHEA:17989"/>
        <dbReference type="Rhea" id="RHEA-COMP:9863"/>
        <dbReference type="Rhea" id="RHEA-COMP:11604"/>
        <dbReference type="ChEBI" id="CHEBI:15378"/>
        <dbReference type="ChEBI" id="CHEBI:29999"/>
        <dbReference type="ChEBI" id="CHEBI:30616"/>
        <dbReference type="ChEBI" id="CHEBI:83421"/>
        <dbReference type="ChEBI" id="CHEBI:456216"/>
        <dbReference type="EC" id="2.7.11.1"/>
    </reaction>
</comment>
<dbReference type="SUPFAM" id="SSF56112">
    <property type="entry name" value="Protein kinase-like (PK-like)"/>
    <property type="match status" value="1"/>
</dbReference>
<dbReference type="GO" id="GO:0005524">
    <property type="term" value="F:ATP binding"/>
    <property type="evidence" value="ECO:0007669"/>
    <property type="project" value="UniProtKB-UniRule"/>
</dbReference>
<dbReference type="SMART" id="SM00355">
    <property type="entry name" value="ZnF_C2H2"/>
    <property type="match status" value="2"/>
</dbReference>
<keyword evidence="5 17" id="KW-0418">Kinase</keyword>
<comment type="catalytic activity">
    <reaction evidence="9 17">
        <text>L-threonyl-[protein] + ATP = O-phospho-L-threonyl-[protein] + ADP + H(+)</text>
        <dbReference type="Rhea" id="RHEA:46608"/>
        <dbReference type="Rhea" id="RHEA-COMP:11060"/>
        <dbReference type="Rhea" id="RHEA-COMP:11605"/>
        <dbReference type="ChEBI" id="CHEBI:15378"/>
        <dbReference type="ChEBI" id="CHEBI:30013"/>
        <dbReference type="ChEBI" id="CHEBI:30616"/>
        <dbReference type="ChEBI" id="CHEBI:61977"/>
        <dbReference type="ChEBI" id="CHEBI:456216"/>
        <dbReference type="EC" id="2.7.11.1"/>
    </reaction>
</comment>
<feature type="cross-link" description="Glycyl lysine isopeptide (Lys-Gly) (interchain with G-Cter in SUMO2)" evidence="13">
    <location>
        <position position="286"/>
    </location>
</feature>
<feature type="active site" description="Proton acceptor" evidence="11">
    <location>
        <position position="284"/>
    </location>
</feature>
<dbReference type="GO" id="GO:0051321">
    <property type="term" value="P:meiotic cell cycle"/>
    <property type="evidence" value="ECO:0007669"/>
    <property type="project" value="UniProtKB-KW"/>
</dbReference>
<organism evidence="21 22">
    <name type="scientific">Panagrellus redivivus</name>
    <name type="common">Microworm</name>
    <dbReference type="NCBI Taxonomy" id="6233"/>
    <lineage>
        <taxon>Eukaryota</taxon>
        <taxon>Metazoa</taxon>
        <taxon>Ecdysozoa</taxon>
        <taxon>Nematoda</taxon>
        <taxon>Chromadorea</taxon>
        <taxon>Rhabditida</taxon>
        <taxon>Tylenchina</taxon>
        <taxon>Panagrolaimomorpha</taxon>
        <taxon>Panagrolaimoidea</taxon>
        <taxon>Panagrolaimidae</taxon>
        <taxon>Panagrellus</taxon>
    </lineage>
</organism>
<keyword evidence="3 17" id="KW-0808">Transferase</keyword>
<evidence type="ECO:0000256" key="10">
    <source>
        <dbReference type="ARBA" id="ARBA00048679"/>
    </source>
</evidence>
<evidence type="ECO:0000256" key="5">
    <source>
        <dbReference type="ARBA" id="ARBA00022777"/>
    </source>
</evidence>
<keyword evidence="4 12" id="KW-0547">Nucleotide-binding</keyword>
<feature type="domain" description="Protein kinase" evidence="19">
    <location>
        <begin position="161"/>
        <end position="410"/>
    </location>
</feature>
<evidence type="ECO:0000256" key="8">
    <source>
        <dbReference type="ARBA" id="ARBA00023254"/>
    </source>
</evidence>
<dbReference type="InterPro" id="IPR008271">
    <property type="entry name" value="Ser/Thr_kinase_AS"/>
</dbReference>
<dbReference type="GO" id="GO:0000070">
    <property type="term" value="P:mitotic sister chromatid segregation"/>
    <property type="evidence" value="ECO:0007669"/>
    <property type="project" value="UniProtKB-ARBA"/>
</dbReference>
<feature type="region of interest" description="Disordered" evidence="18">
    <location>
        <begin position="121"/>
        <end position="154"/>
    </location>
</feature>
<dbReference type="GO" id="GO:0030261">
    <property type="term" value="P:chromosome condensation"/>
    <property type="evidence" value="ECO:0007669"/>
    <property type="project" value="UniProtKB-ARBA"/>
</dbReference>
<keyword evidence="7" id="KW-0156">Chromatin regulator</keyword>
<evidence type="ECO:0000313" key="21">
    <source>
        <dbReference type="Proteomes" id="UP000492821"/>
    </source>
</evidence>
<dbReference type="CDD" id="cd14007">
    <property type="entry name" value="STKc_Aurora"/>
    <property type="match status" value="1"/>
</dbReference>